<dbReference type="PANTHER" id="PTHR33327:SF3">
    <property type="entry name" value="RNA-DIRECTED DNA POLYMERASE"/>
    <property type="match status" value="1"/>
</dbReference>
<proteinExistence type="predicted"/>
<feature type="region of interest" description="Disordered" evidence="1">
    <location>
        <begin position="135"/>
        <end position="163"/>
    </location>
</feature>
<dbReference type="PANTHER" id="PTHR33327">
    <property type="entry name" value="ENDONUCLEASE"/>
    <property type="match status" value="1"/>
</dbReference>
<reference evidence="2" key="1">
    <citation type="journal article" date="2021" name="Mol. Ecol. Resour.">
        <title>Apolygus lucorum genome provides insights into omnivorousness and mesophyll feeding.</title>
        <authorList>
            <person name="Liu Y."/>
            <person name="Liu H."/>
            <person name="Wang H."/>
            <person name="Huang T."/>
            <person name="Liu B."/>
            <person name="Yang B."/>
            <person name="Yin L."/>
            <person name="Li B."/>
            <person name="Zhang Y."/>
            <person name="Zhang S."/>
            <person name="Jiang F."/>
            <person name="Zhang X."/>
            <person name="Ren Y."/>
            <person name="Wang B."/>
            <person name="Wang S."/>
            <person name="Lu Y."/>
            <person name="Wu K."/>
            <person name="Fan W."/>
            <person name="Wang G."/>
        </authorList>
    </citation>
    <scope>NUCLEOTIDE SEQUENCE</scope>
    <source>
        <strain evidence="2">12Hb</strain>
    </source>
</reference>
<protein>
    <submittedName>
        <fullName evidence="2">Uncharacterized protein</fullName>
    </submittedName>
</protein>
<evidence type="ECO:0000313" key="3">
    <source>
        <dbReference type="Proteomes" id="UP000466442"/>
    </source>
</evidence>
<sequence length="197" mass="21930">MTATPYSDLLDRLQAEFEVSEGQKVSKLLTELDLGDRRPSQLLREMRSLAGSQVQDSSLRTMFLQRLPANVRAILASSSDPLDTLASMADKILEFSPSHSHAVYAVGSANTSDDRFSRLEAQVAQISEALAELKFRGRESSQGGSRDHRPRSRTPKPKTSQSEIEICMYHKRYGVKARRCLLPCSFKPALSDTQAEN</sequence>
<accession>A0A8S9XVB2</accession>
<gene>
    <name evidence="2" type="ORF">GE061_010716</name>
</gene>
<keyword evidence="3" id="KW-1185">Reference proteome</keyword>
<comment type="caution">
    <text evidence="2">The sequence shown here is derived from an EMBL/GenBank/DDBJ whole genome shotgun (WGS) entry which is preliminary data.</text>
</comment>
<name>A0A8S9XVB2_APOLU</name>
<dbReference type="Proteomes" id="UP000466442">
    <property type="component" value="Unassembled WGS sequence"/>
</dbReference>
<dbReference type="AlphaFoldDB" id="A0A8S9XVB2"/>
<evidence type="ECO:0000313" key="2">
    <source>
        <dbReference type="EMBL" id="KAF6213002.1"/>
    </source>
</evidence>
<organism evidence="2 3">
    <name type="scientific">Apolygus lucorum</name>
    <name type="common">Small green plant bug</name>
    <name type="synonym">Lygocoris lucorum</name>
    <dbReference type="NCBI Taxonomy" id="248454"/>
    <lineage>
        <taxon>Eukaryota</taxon>
        <taxon>Metazoa</taxon>
        <taxon>Ecdysozoa</taxon>
        <taxon>Arthropoda</taxon>
        <taxon>Hexapoda</taxon>
        <taxon>Insecta</taxon>
        <taxon>Pterygota</taxon>
        <taxon>Neoptera</taxon>
        <taxon>Paraneoptera</taxon>
        <taxon>Hemiptera</taxon>
        <taxon>Heteroptera</taxon>
        <taxon>Panheteroptera</taxon>
        <taxon>Cimicomorpha</taxon>
        <taxon>Miridae</taxon>
        <taxon>Mirini</taxon>
        <taxon>Apolygus</taxon>
    </lineage>
</organism>
<evidence type="ECO:0000256" key="1">
    <source>
        <dbReference type="SAM" id="MobiDB-lite"/>
    </source>
</evidence>
<dbReference type="EMBL" id="WIXP02000003">
    <property type="protein sequence ID" value="KAF6213002.1"/>
    <property type="molecule type" value="Genomic_DNA"/>
</dbReference>
<dbReference type="OrthoDB" id="6589648at2759"/>